<feature type="compositionally biased region" description="Polar residues" evidence="6">
    <location>
        <begin position="188"/>
        <end position="212"/>
    </location>
</feature>
<feature type="compositionally biased region" description="Acidic residues" evidence="6">
    <location>
        <begin position="793"/>
        <end position="805"/>
    </location>
</feature>
<accession>A0A4Y7LN99</accession>
<dbReference type="GO" id="GO:0005680">
    <property type="term" value="C:anaphase-promoting complex"/>
    <property type="evidence" value="ECO:0007669"/>
    <property type="project" value="InterPro"/>
</dbReference>
<protein>
    <recommendedName>
        <fullName evidence="1">Anaphase-promoting complex subunit 4</fullName>
    </recommendedName>
</protein>
<dbReference type="EMBL" id="LR000027">
    <property type="protein sequence ID" value="SVE69646.1"/>
    <property type="molecule type" value="mRNA"/>
</dbReference>
<dbReference type="Gene3D" id="4.10.280.10">
    <property type="entry name" value="Helix-loop-helix DNA-binding domain"/>
    <property type="match status" value="1"/>
</dbReference>
<dbReference type="InterPro" id="IPR024790">
    <property type="entry name" value="APC4_long_dom"/>
</dbReference>
<dbReference type="GO" id="GO:0046983">
    <property type="term" value="F:protein dimerization activity"/>
    <property type="evidence" value="ECO:0007669"/>
    <property type="project" value="InterPro"/>
</dbReference>
<gene>
    <name evidence="8" type="primary">EOG090X01H4</name>
</gene>
<reference evidence="8" key="1">
    <citation type="submission" date="2018-08" db="EMBL/GenBank/DDBJ databases">
        <authorList>
            <person name="Cornetti L."/>
        </authorList>
    </citation>
    <scope>NUCLEOTIDE SEQUENCE</scope>
    <source>
        <strain evidence="8">FI-BAL1-1</strain>
    </source>
</reference>
<dbReference type="SUPFAM" id="SSF47459">
    <property type="entry name" value="HLH, helix-loop-helix DNA-binding domain"/>
    <property type="match status" value="1"/>
</dbReference>
<keyword evidence="5" id="KW-0131">Cell cycle</keyword>
<proteinExistence type="evidence at transcript level"/>
<dbReference type="InterPro" id="IPR011598">
    <property type="entry name" value="bHLH_dom"/>
</dbReference>
<feature type="compositionally biased region" description="Basic and acidic residues" evidence="6">
    <location>
        <begin position="811"/>
        <end position="823"/>
    </location>
</feature>
<dbReference type="GO" id="GO:0051301">
    <property type="term" value="P:cell division"/>
    <property type="evidence" value="ECO:0007669"/>
    <property type="project" value="UniProtKB-KW"/>
</dbReference>
<evidence type="ECO:0000256" key="5">
    <source>
        <dbReference type="ARBA" id="ARBA00023306"/>
    </source>
</evidence>
<evidence type="ECO:0000256" key="2">
    <source>
        <dbReference type="ARBA" id="ARBA00022618"/>
    </source>
</evidence>
<feature type="region of interest" description="Disordered" evidence="6">
    <location>
        <begin position="133"/>
        <end position="161"/>
    </location>
</feature>
<feature type="compositionally biased region" description="Basic and acidic residues" evidence="6">
    <location>
        <begin position="147"/>
        <end position="161"/>
    </location>
</feature>
<dbReference type="GO" id="GO:0031145">
    <property type="term" value="P:anaphase-promoting complex-dependent catabolic process"/>
    <property type="evidence" value="ECO:0007669"/>
    <property type="project" value="InterPro"/>
</dbReference>
<keyword evidence="2" id="KW-0132">Cell division</keyword>
<dbReference type="AlphaFoldDB" id="A0A4Y7LN99"/>
<evidence type="ECO:0000313" key="8">
    <source>
        <dbReference type="EMBL" id="SVE69646.1"/>
    </source>
</evidence>
<feature type="region of interest" description="Disordered" evidence="6">
    <location>
        <begin position="792"/>
        <end position="831"/>
    </location>
</feature>
<dbReference type="InterPro" id="IPR036638">
    <property type="entry name" value="HLH_DNA-bd_sf"/>
</dbReference>
<evidence type="ECO:0000256" key="4">
    <source>
        <dbReference type="ARBA" id="ARBA00022786"/>
    </source>
</evidence>
<dbReference type="GO" id="GO:0070979">
    <property type="term" value="P:protein K11-linked ubiquitination"/>
    <property type="evidence" value="ECO:0007669"/>
    <property type="project" value="TreeGrafter"/>
</dbReference>
<dbReference type="InterPro" id="IPR024789">
    <property type="entry name" value="APC4"/>
</dbReference>
<evidence type="ECO:0000259" key="7">
    <source>
        <dbReference type="PROSITE" id="PS50888"/>
    </source>
</evidence>
<feature type="region of interest" description="Disordered" evidence="6">
    <location>
        <begin position="182"/>
        <end position="213"/>
    </location>
</feature>
<feature type="domain" description="BHLH" evidence="7">
    <location>
        <begin position="152"/>
        <end position="206"/>
    </location>
</feature>
<keyword evidence="3" id="KW-0498">Mitosis</keyword>
<dbReference type="PANTHER" id="PTHR13260">
    <property type="entry name" value="ANAPHASE PROMOTING COMPLEX SUBUNIT 4 APC4"/>
    <property type="match status" value="1"/>
</dbReference>
<evidence type="ECO:0000256" key="3">
    <source>
        <dbReference type="ARBA" id="ARBA00022776"/>
    </source>
</evidence>
<sequence length="831" mass="91946">MDQSLDQGVGNSPDKDGDETEMLADERNILIPGLTIVEEDGSNIVSDTNGMGQQKESTVMYRVMQVGSSGEVIELPQIVTGNFNTGSTQQAIINPLNAGQFYIVGAPDMLQSGGTVQRNINIAPSRGNVQVNREATVVSPRNGGQSEPRDDRRRVSHNEVERRRRDKINNWILKLGKIMPDSVHNDTGKTGQSKLLPQPSKINSSKLDGNSNEGDKVVKHEDVLSLLWIGLKNGVVYGYAFGLFPCCLLRLSQLAGGGEMIGDVLNICPNYDHSQLTVLAKLRTGRPEVLLMSVETHLMSHCLKELYVLGVLYRQITGLIECLASAQKSLHEAWEDALVDLESKMVHYDGESSLSVDLMELLMFGHAGIKLEKFLVTELTDKGLKRVGQSVELSYSNMQKLLVKHVTCANYQVSHYLTQLCGLAKQEERFASIGLQLGPCLAAYRSAGSFTAKTAELQQVIDGSVKYLKTFFRWLYVTILRLSDEPIPPELSTSTQQDVRFIASFLAKDFETDGKVRLDRIGQYLRNEPLTFITSSKNRPWDMLTEACPSLMQIQDADLFQPRADHSLAQEFTQLETQVKACFEAIPSAVGQSASFNFNIGLLLDCPRDGLDKIKITSRCINDTKNKCTLLALANTISPAKGFYLFEFSSDRDGKKITRAAFFSFGKCDRFLPPGNYHLNDITIYNSEVLSVLLSTGEENSGSVFLQLGLNMLQEDLLPVTSRTGSFSSSDLVFVPSILSRNHLRSIDASSHIEASSFRVLNDFQASALGLSSSRKVAAIFSSTKRKVRIFDMEVEEEEDEEDQDTSYGGSKEDDKVNPKEISDVDMAVSP</sequence>
<dbReference type="PANTHER" id="PTHR13260:SF0">
    <property type="entry name" value="ANAPHASE-PROMOTING COMPLEX SUBUNIT 4"/>
    <property type="match status" value="1"/>
</dbReference>
<dbReference type="PROSITE" id="PS50888">
    <property type="entry name" value="BHLH"/>
    <property type="match status" value="1"/>
</dbReference>
<keyword evidence="4" id="KW-0833">Ubl conjugation pathway</keyword>
<evidence type="ECO:0000256" key="1">
    <source>
        <dbReference type="ARBA" id="ARBA00016067"/>
    </source>
</evidence>
<dbReference type="GO" id="GO:0034399">
    <property type="term" value="C:nuclear periphery"/>
    <property type="evidence" value="ECO:0007669"/>
    <property type="project" value="TreeGrafter"/>
</dbReference>
<evidence type="ECO:0000256" key="6">
    <source>
        <dbReference type="SAM" id="MobiDB-lite"/>
    </source>
</evidence>
<dbReference type="Pfam" id="PF12896">
    <property type="entry name" value="ANAPC4"/>
    <property type="match status" value="1"/>
</dbReference>
<organism evidence="8">
    <name type="scientific">Eubosmina coregoni</name>
    <dbReference type="NCBI Taxonomy" id="186181"/>
    <lineage>
        <taxon>Eukaryota</taxon>
        <taxon>Metazoa</taxon>
        <taxon>Ecdysozoa</taxon>
        <taxon>Arthropoda</taxon>
        <taxon>Crustacea</taxon>
        <taxon>Branchiopoda</taxon>
        <taxon>Diplostraca</taxon>
        <taxon>Cladocera</taxon>
        <taxon>Anomopoda</taxon>
        <taxon>Bosminidae</taxon>
        <taxon>Eubosmina</taxon>
    </lineage>
</organism>
<dbReference type="Pfam" id="PF00010">
    <property type="entry name" value="HLH"/>
    <property type="match status" value="1"/>
</dbReference>
<name>A0A4Y7LN99_9CRUS</name>